<evidence type="ECO:0000259" key="4">
    <source>
        <dbReference type="Pfam" id="PF13490"/>
    </source>
</evidence>
<keyword evidence="1" id="KW-0805">Transcription regulation</keyword>
<evidence type="ECO:0000313" key="5">
    <source>
        <dbReference type="EMBL" id="MDT0343175.1"/>
    </source>
</evidence>
<feature type="domain" description="Putative zinc-finger" evidence="4">
    <location>
        <begin position="58"/>
        <end position="90"/>
    </location>
</feature>
<dbReference type="EMBL" id="JAVREL010000005">
    <property type="protein sequence ID" value="MDT0343175.1"/>
    <property type="molecule type" value="Genomic_DNA"/>
</dbReference>
<feature type="compositionally biased region" description="Acidic residues" evidence="3">
    <location>
        <begin position="213"/>
        <end position="227"/>
    </location>
</feature>
<keyword evidence="2" id="KW-0804">Transcription</keyword>
<protein>
    <submittedName>
        <fullName evidence="5">Zf-HC2 domain-containing protein</fullName>
    </submittedName>
</protein>
<gene>
    <name evidence="5" type="ORF">RM590_11195</name>
</gene>
<feature type="region of interest" description="Disordered" evidence="3">
    <location>
        <begin position="1"/>
        <end position="53"/>
    </location>
</feature>
<dbReference type="Gene3D" id="1.10.10.1320">
    <property type="entry name" value="Anti-sigma factor, zinc-finger domain"/>
    <property type="match status" value="1"/>
</dbReference>
<dbReference type="SUPFAM" id="SSF109854">
    <property type="entry name" value="DinB/YfiT-like putative metalloenzymes"/>
    <property type="match status" value="1"/>
</dbReference>
<evidence type="ECO:0000313" key="6">
    <source>
        <dbReference type="Proteomes" id="UP001183246"/>
    </source>
</evidence>
<name>A0ABU2MNH6_9ACTN</name>
<accession>A0ABU2MNH6</accession>
<feature type="region of interest" description="Disordered" evidence="3">
    <location>
        <begin position="199"/>
        <end position="230"/>
    </location>
</feature>
<feature type="compositionally biased region" description="Basic and acidic residues" evidence="3">
    <location>
        <begin position="268"/>
        <end position="278"/>
    </location>
</feature>
<feature type="region of interest" description="Disordered" evidence="3">
    <location>
        <begin position="268"/>
        <end position="287"/>
    </location>
</feature>
<dbReference type="InterPro" id="IPR041916">
    <property type="entry name" value="Anti_sigma_zinc_sf"/>
</dbReference>
<keyword evidence="6" id="KW-1185">Reference proteome</keyword>
<comment type="caution">
    <text evidence="5">The sequence shown here is derived from an EMBL/GenBank/DDBJ whole genome shotgun (WGS) entry which is preliminary data.</text>
</comment>
<dbReference type="Pfam" id="PF13490">
    <property type="entry name" value="zf-HC2"/>
    <property type="match status" value="1"/>
</dbReference>
<sequence>MRHPRHDGGGPASPEQSGARTAGASRVPPPRGRGVTTAGPREVNEPMNTPQERPDHQELMSLLGAWALAACSAEEAERVEDHLNECGPCAEEALRLRDAALLLEPQRSLDLDPALRAKVLAGCLSRRPARLPVPSWAAPFDAEAARLDALLNDMAEDEWYAPVELRWFADGRWTGRDTTVAGVLDHLLAVDGLLARAVGLPDPLGDGPGPETEKDDEDDGDGDDAGDDGPVARTLRRWLTACGDPAGPRRSWLPWREQTRALVRAAAERGGRAGERTLPRSLFPDPGRFPGRGGELPLSDAFLDRAFACWIHAEDIAGAVEYPYEPPMGQHLRQLVDLAARRLPGSIADRRRAGLAVSPARLTTAGHPGRTLHLEVEGAGGGHWYIPIDSPVAAVTRSQAREAVAHVALDDVVFCQLAAGRVTPEEAASGVEGDPALIHDVLCAAADLSRL</sequence>
<evidence type="ECO:0000256" key="3">
    <source>
        <dbReference type="SAM" id="MobiDB-lite"/>
    </source>
</evidence>
<evidence type="ECO:0000256" key="2">
    <source>
        <dbReference type="ARBA" id="ARBA00023163"/>
    </source>
</evidence>
<reference evidence="6" key="1">
    <citation type="submission" date="2023-07" db="EMBL/GenBank/DDBJ databases">
        <title>30 novel species of actinomycetes from the DSMZ collection.</title>
        <authorList>
            <person name="Nouioui I."/>
        </authorList>
    </citation>
    <scope>NUCLEOTIDE SEQUENCE [LARGE SCALE GENOMIC DNA]</scope>
    <source>
        <strain evidence="6">DSM 44938</strain>
    </source>
</reference>
<organism evidence="5 6">
    <name type="scientific">Streptomyces litchfieldiae</name>
    <dbReference type="NCBI Taxonomy" id="3075543"/>
    <lineage>
        <taxon>Bacteria</taxon>
        <taxon>Bacillati</taxon>
        <taxon>Actinomycetota</taxon>
        <taxon>Actinomycetes</taxon>
        <taxon>Kitasatosporales</taxon>
        <taxon>Streptomycetaceae</taxon>
        <taxon>Streptomyces</taxon>
    </lineage>
</organism>
<dbReference type="InterPro" id="IPR034660">
    <property type="entry name" value="DinB/YfiT-like"/>
</dbReference>
<dbReference type="Proteomes" id="UP001183246">
    <property type="component" value="Unassembled WGS sequence"/>
</dbReference>
<proteinExistence type="predicted"/>
<evidence type="ECO:0000256" key="1">
    <source>
        <dbReference type="ARBA" id="ARBA00023015"/>
    </source>
</evidence>
<dbReference type="InterPro" id="IPR027383">
    <property type="entry name" value="Znf_put"/>
</dbReference>
<dbReference type="RefSeq" id="WP_311704313.1">
    <property type="nucleotide sequence ID" value="NZ_JAVREL010000005.1"/>
</dbReference>